<dbReference type="PROSITE" id="PS50977">
    <property type="entry name" value="HTH_TETR_2"/>
    <property type="match status" value="1"/>
</dbReference>
<dbReference type="Proteomes" id="UP000050898">
    <property type="component" value="Unassembled WGS sequence"/>
</dbReference>
<dbReference type="GeneID" id="98316319"/>
<comment type="caution">
    <text evidence="4">The sequence shown here is derived from an EMBL/GenBank/DDBJ whole genome shotgun (WGS) entry which is preliminary data.</text>
</comment>
<evidence type="ECO:0000313" key="5">
    <source>
        <dbReference type="Proteomes" id="UP000050898"/>
    </source>
</evidence>
<dbReference type="InterPro" id="IPR009057">
    <property type="entry name" value="Homeodomain-like_sf"/>
</dbReference>
<keyword evidence="1 2" id="KW-0238">DNA-binding</keyword>
<sequence length="197" mass="23125">MGKVRRRGLELESAIYQVVRKIVDEEGIEGLTFQKVAQLAETSKSVIYRHWETPFELAIAAFQDRIQRENMGRIDEIVLNGKDLHDDLFQLMNRFLISIDTLGRTFLRSLLIEIGNQSNESVQRIMDKNSEIDLQAMNRILERAEKRGENVKENITDDLKLLPFEWLRYKTFLQKNIDQEMIGELIEDILIPIYLKD</sequence>
<feature type="domain" description="HTH tetR-type" evidence="3">
    <location>
        <begin position="9"/>
        <end position="69"/>
    </location>
</feature>
<reference evidence="4 5" key="1">
    <citation type="journal article" date="2015" name="Genome Announc.">
        <title>Expanding the biotechnology potential of lactobacilli through comparative genomics of 213 strains and associated genera.</title>
        <authorList>
            <person name="Sun Z."/>
            <person name="Harris H.M."/>
            <person name="McCann A."/>
            <person name="Guo C."/>
            <person name="Argimon S."/>
            <person name="Zhang W."/>
            <person name="Yang X."/>
            <person name="Jeffery I.B."/>
            <person name="Cooney J.C."/>
            <person name="Kagawa T.F."/>
            <person name="Liu W."/>
            <person name="Song Y."/>
            <person name="Salvetti E."/>
            <person name="Wrobel A."/>
            <person name="Rasinkangas P."/>
            <person name="Parkhill J."/>
            <person name="Rea M.C."/>
            <person name="O'Sullivan O."/>
            <person name="Ritari J."/>
            <person name="Douillard F.P."/>
            <person name="Paul Ross R."/>
            <person name="Yang R."/>
            <person name="Briner A.E."/>
            <person name="Felis G.E."/>
            <person name="de Vos W.M."/>
            <person name="Barrangou R."/>
            <person name="Klaenhammer T.R."/>
            <person name="Caufield P.W."/>
            <person name="Cui Y."/>
            <person name="Zhang H."/>
            <person name="O'Toole P.W."/>
        </authorList>
    </citation>
    <scope>NUCLEOTIDE SEQUENCE [LARGE SCALE GENOMIC DNA]</scope>
    <source>
        <strain evidence="4 5">DSM 20444</strain>
    </source>
</reference>
<gene>
    <name evidence="4" type="ORF">FD00_GL001146</name>
</gene>
<dbReference type="InterPro" id="IPR036271">
    <property type="entry name" value="Tet_transcr_reg_TetR-rel_C_sf"/>
</dbReference>
<dbReference type="AlphaFoldDB" id="J1F2S4"/>
<evidence type="ECO:0000259" key="3">
    <source>
        <dbReference type="PROSITE" id="PS50977"/>
    </source>
</evidence>
<proteinExistence type="predicted"/>
<name>J1F2S4_9LACO</name>
<keyword evidence="5" id="KW-1185">Reference proteome</keyword>
<dbReference type="GO" id="GO:0003677">
    <property type="term" value="F:DNA binding"/>
    <property type="evidence" value="ECO:0007669"/>
    <property type="project" value="UniProtKB-UniRule"/>
</dbReference>
<dbReference type="EMBL" id="AYYH01000028">
    <property type="protein sequence ID" value="KRN09320.1"/>
    <property type="molecule type" value="Genomic_DNA"/>
</dbReference>
<dbReference type="OrthoDB" id="9796019at2"/>
<evidence type="ECO:0000256" key="1">
    <source>
        <dbReference type="ARBA" id="ARBA00023125"/>
    </source>
</evidence>
<dbReference type="SUPFAM" id="SSF48498">
    <property type="entry name" value="Tetracyclin repressor-like, C-terminal domain"/>
    <property type="match status" value="1"/>
</dbReference>
<evidence type="ECO:0000313" key="4">
    <source>
        <dbReference type="EMBL" id="KRN09320.1"/>
    </source>
</evidence>
<dbReference type="PATRIC" id="fig|1046596.6.peg.1229"/>
<dbReference type="Gene3D" id="1.10.10.60">
    <property type="entry name" value="Homeodomain-like"/>
    <property type="match status" value="1"/>
</dbReference>
<dbReference type="InterPro" id="IPR001647">
    <property type="entry name" value="HTH_TetR"/>
</dbReference>
<dbReference type="Gene3D" id="1.10.357.10">
    <property type="entry name" value="Tetracycline Repressor, domain 2"/>
    <property type="match status" value="1"/>
</dbReference>
<protein>
    <submittedName>
        <fullName evidence="4">Transcriptional regulator</fullName>
    </submittedName>
</protein>
<organism evidence="4 5">
    <name type="scientific">Liquorilactobacillus mali KCTC 3596 = DSM 20444</name>
    <dbReference type="NCBI Taxonomy" id="1046596"/>
    <lineage>
        <taxon>Bacteria</taxon>
        <taxon>Bacillati</taxon>
        <taxon>Bacillota</taxon>
        <taxon>Bacilli</taxon>
        <taxon>Lactobacillales</taxon>
        <taxon>Lactobacillaceae</taxon>
        <taxon>Liquorilactobacillus</taxon>
    </lineage>
</organism>
<dbReference type="SUPFAM" id="SSF46689">
    <property type="entry name" value="Homeodomain-like"/>
    <property type="match status" value="1"/>
</dbReference>
<feature type="DNA-binding region" description="H-T-H motif" evidence="2">
    <location>
        <begin position="32"/>
        <end position="51"/>
    </location>
</feature>
<dbReference type="RefSeq" id="WP_003689527.1">
    <property type="nucleotide sequence ID" value="NZ_AKKT01000103.1"/>
</dbReference>
<evidence type="ECO:0000256" key="2">
    <source>
        <dbReference type="PROSITE-ProRule" id="PRU00335"/>
    </source>
</evidence>
<accession>J1F2S4</accession>